<dbReference type="EMBL" id="JAAGAB010000004">
    <property type="protein sequence ID" value="NDV02841.1"/>
    <property type="molecule type" value="Genomic_DNA"/>
</dbReference>
<feature type="transmembrane region" description="Helical" evidence="2">
    <location>
        <begin position="20"/>
        <end position="39"/>
    </location>
</feature>
<feature type="compositionally biased region" description="Low complexity" evidence="1">
    <location>
        <begin position="200"/>
        <end position="217"/>
    </location>
</feature>
<accession>A0A6B2JMM5</accession>
<dbReference type="AlphaFoldDB" id="A0A6B2JMM5"/>
<evidence type="ECO:0000256" key="1">
    <source>
        <dbReference type="SAM" id="MobiDB-lite"/>
    </source>
</evidence>
<evidence type="ECO:0000313" key="4">
    <source>
        <dbReference type="Proteomes" id="UP000474757"/>
    </source>
</evidence>
<reference evidence="3 4" key="1">
    <citation type="submission" date="2020-02" db="EMBL/GenBank/DDBJ databases">
        <title>Pseudoroseicyclus tamarix, sp. nov., isolated from offshore sediment of a Tamarix chinensis forest.</title>
        <authorList>
            <person name="Gai Y."/>
        </authorList>
    </citation>
    <scope>NUCLEOTIDE SEQUENCE [LARGE SCALE GENOMIC DNA]</scope>
    <source>
        <strain evidence="3 4">CLL3-39</strain>
    </source>
</reference>
<dbReference type="Proteomes" id="UP000474757">
    <property type="component" value="Unassembled WGS sequence"/>
</dbReference>
<keyword evidence="4" id="KW-1185">Reference proteome</keyword>
<name>A0A6B2JMM5_9RHOB</name>
<comment type="caution">
    <text evidence="3">The sequence shown here is derived from an EMBL/GenBank/DDBJ whole genome shotgun (WGS) entry which is preliminary data.</text>
</comment>
<evidence type="ECO:0008006" key="5">
    <source>
        <dbReference type="Google" id="ProtNLM"/>
    </source>
</evidence>
<evidence type="ECO:0000256" key="2">
    <source>
        <dbReference type="SAM" id="Phobius"/>
    </source>
</evidence>
<proteinExistence type="predicted"/>
<dbReference type="RefSeq" id="WP_163896138.1">
    <property type="nucleotide sequence ID" value="NZ_JAAFYS010000004.1"/>
</dbReference>
<keyword evidence="2" id="KW-0472">Membrane</keyword>
<feature type="region of interest" description="Disordered" evidence="1">
    <location>
        <begin position="196"/>
        <end position="217"/>
    </location>
</feature>
<keyword evidence="2" id="KW-0812">Transmembrane</keyword>
<keyword evidence="2" id="KW-1133">Transmembrane helix</keyword>
<gene>
    <name evidence="3" type="ORF">GZA08_17900</name>
</gene>
<sequence length="217" mass="22793">MARRPIRPAADNPYSVFVSWSKIVLPLIALGLLSTLFLFTRREEPVSVPVAELEEIAREQRLANPSYAGVATDGSAIAIAAEEISPDGEERFAILRPRAQIDAADGTGMRISAGAGTLDVPGNSAELRGLARLVTTNGYAMETEGVTADLASGRVESTGRLAVRAPFGELEAGRMAYGGTDAGKLIFSEGVRLLYDPPDDAAAPADPAPQTAAPEEE</sequence>
<organism evidence="3 4">
    <name type="scientific">Pseudoroseicyclus tamaricis</name>
    <dbReference type="NCBI Taxonomy" id="2705421"/>
    <lineage>
        <taxon>Bacteria</taxon>
        <taxon>Pseudomonadati</taxon>
        <taxon>Pseudomonadota</taxon>
        <taxon>Alphaproteobacteria</taxon>
        <taxon>Rhodobacterales</taxon>
        <taxon>Paracoccaceae</taxon>
        <taxon>Pseudoroseicyclus</taxon>
    </lineage>
</organism>
<evidence type="ECO:0000313" key="3">
    <source>
        <dbReference type="EMBL" id="NDV02841.1"/>
    </source>
</evidence>
<protein>
    <recommendedName>
        <fullName evidence="5">Lipopolysaccharide export system protein LptC</fullName>
    </recommendedName>
</protein>